<gene>
    <name evidence="1" type="ORF">scyTo_0010443</name>
</gene>
<protein>
    <submittedName>
        <fullName evidence="1">Uncharacterized protein</fullName>
    </submittedName>
</protein>
<keyword evidence="2" id="KW-1185">Reference proteome</keyword>
<dbReference type="Proteomes" id="UP000288216">
    <property type="component" value="Unassembled WGS sequence"/>
</dbReference>
<accession>A0A401P6E5</accession>
<comment type="caution">
    <text evidence="1">The sequence shown here is derived from an EMBL/GenBank/DDBJ whole genome shotgun (WGS) entry which is preliminary data.</text>
</comment>
<sequence length="66" mass="7431">MRTLQALAFFRCKAEVFVDWCQLTCAKNRFNIPLILARSGGGERKPNPPVSSSRYPATMGFHWIGS</sequence>
<reference evidence="1 2" key="1">
    <citation type="journal article" date="2018" name="Nat. Ecol. Evol.">
        <title>Shark genomes provide insights into elasmobranch evolution and the origin of vertebrates.</title>
        <authorList>
            <person name="Hara Y"/>
            <person name="Yamaguchi K"/>
            <person name="Onimaru K"/>
            <person name="Kadota M"/>
            <person name="Koyanagi M"/>
            <person name="Keeley SD"/>
            <person name="Tatsumi K"/>
            <person name="Tanaka K"/>
            <person name="Motone F"/>
            <person name="Kageyama Y"/>
            <person name="Nozu R"/>
            <person name="Adachi N"/>
            <person name="Nishimura O"/>
            <person name="Nakagawa R"/>
            <person name="Tanegashima C"/>
            <person name="Kiyatake I"/>
            <person name="Matsumoto R"/>
            <person name="Murakumo K"/>
            <person name="Nishida K"/>
            <person name="Terakita A"/>
            <person name="Kuratani S"/>
            <person name="Sato K"/>
            <person name="Hyodo S Kuraku.S."/>
        </authorList>
    </citation>
    <scope>NUCLEOTIDE SEQUENCE [LARGE SCALE GENOMIC DNA]</scope>
</reference>
<dbReference type="EMBL" id="BFAA01004503">
    <property type="protein sequence ID" value="GCB68702.1"/>
    <property type="molecule type" value="Genomic_DNA"/>
</dbReference>
<proteinExistence type="predicted"/>
<evidence type="ECO:0000313" key="2">
    <source>
        <dbReference type="Proteomes" id="UP000288216"/>
    </source>
</evidence>
<evidence type="ECO:0000313" key="1">
    <source>
        <dbReference type="EMBL" id="GCB68702.1"/>
    </source>
</evidence>
<dbReference type="AlphaFoldDB" id="A0A401P6E5"/>
<organism evidence="1 2">
    <name type="scientific">Scyliorhinus torazame</name>
    <name type="common">Cloudy catshark</name>
    <name type="synonym">Catulus torazame</name>
    <dbReference type="NCBI Taxonomy" id="75743"/>
    <lineage>
        <taxon>Eukaryota</taxon>
        <taxon>Metazoa</taxon>
        <taxon>Chordata</taxon>
        <taxon>Craniata</taxon>
        <taxon>Vertebrata</taxon>
        <taxon>Chondrichthyes</taxon>
        <taxon>Elasmobranchii</taxon>
        <taxon>Galeomorphii</taxon>
        <taxon>Galeoidea</taxon>
        <taxon>Carcharhiniformes</taxon>
        <taxon>Scyliorhinidae</taxon>
        <taxon>Scyliorhinus</taxon>
    </lineage>
</organism>
<name>A0A401P6E5_SCYTO</name>